<comment type="caution">
    <text evidence="2">The sequence shown here is derived from an EMBL/GenBank/DDBJ whole genome shotgun (WGS) entry which is preliminary data.</text>
</comment>
<dbReference type="EMBL" id="JAPEUX010000003">
    <property type="protein sequence ID" value="KAJ4355848.1"/>
    <property type="molecule type" value="Genomic_DNA"/>
</dbReference>
<evidence type="ECO:0000313" key="3">
    <source>
        <dbReference type="Proteomes" id="UP001140513"/>
    </source>
</evidence>
<protein>
    <submittedName>
        <fullName evidence="2">Uncharacterized protein</fullName>
    </submittedName>
</protein>
<dbReference type="OrthoDB" id="3770142at2759"/>
<feature type="signal peptide" evidence="1">
    <location>
        <begin position="1"/>
        <end position="21"/>
    </location>
</feature>
<proteinExistence type="predicted"/>
<gene>
    <name evidence="2" type="ORF">N0V89_003869</name>
</gene>
<organism evidence="2 3">
    <name type="scientific">Didymosphaeria variabile</name>
    <dbReference type="NCBI Taxonomy" id="1932322"/>
    <lineage>
        <taxon>Eukaryota</taxon>
        <taxon>Fungi</taxon>
        <taxon>Dikarya</taxon>
        <taxon>Ascomycota</taxon>
        <taxon>Pezizomycotina</taxon>
        <taxon>Dothideomycetes</taxon>
        <taxon>Pleosporomycetidae</taxon>
        <taxon>Pleosporales</taxon>
        <taxon>Massarineae</taxon>
        <taxon>Didymosphaeriaceae</taxon>
        <taxon>Didymosphaeria</taxon>
    </lineage>
</organism>
<feature type="chain" id="PRO_5040758775" evidence="1">
    <location>
        <begin position="22"/>
        <end position="195"/>
    </location>
</feature>
<dbReference type="Proteomes" id="UP001140513">
    <property type="component" value="Unassembled WGS sequence"/>
</dbReference>
<dbReference type="RefSeq" id="XP_056072974.1">
    <property type="nucleotide sequence ID" value="XM_056212666.1"/>
</dbReference>
<dbReference type="AlphaFoldDB" id="A0A9W8XR33"/>
<accession>A0A9W8XR33</accession>
<dbReference type="GeneID" id="80907399"/>
<name>A0A9W8XR33_9PLEO</name>
<sequence length="195" mass="22050">MTVLLAHVFTILVTVLQFAAANFDLYHIHGVKAEGPWPGTEINGWQLQNDNPGCEQVDLYASWPDSSDLSHDRLGIRCEGKCGYGDAPWPDVKLIEMHFTNHYHFTIYKDRGHDVNGAWRWYLYGTEGKSYGECFAWGDYNWDCKWPDKHLSVKGFRKFRCITDVDANAINDAYKKEGGRALAAVSNSTAVAGRV</sequence>
<evidence type="ECO:0000256" key="1">
    <source>
        <dbReference type="SAM" id="SignalP"/>
    </source>
</evidence>
<keyword evidence="3" id="KW-1185">Reference proteome</keyword>
<reference evidence="2" key="1">
    <citation type="submission" date="2022-10" db="EMBL/GenBank/DDBJ databases">
        <title>Tapping the CABI collections for fungal endophytes: first genome assemblies for Collariella, Neodidymelliopsis, Ascochyta clinopodiicola, Didymella pomorum, Didymosphaeria variabile, Neocosmospora piperis and Neocucurbitaria cava.</title>
        <authorList>
            <person name="Hill R."/>
        </authorList>
    </citation>
    <scope>NUCLEOTIDE SEQUENCE</scope>
    <source>
        <strain evidence="2">IMI 356815</strain>
    </source>
</reference>
<keyword evidence="1" id="KW-0732">Signal</keyword>
<evidence type="ECO:0000313" key="2">
    <source>
        <dbReference type="EMBL" id="KAJ4355848.1"/>
    </source>
</evidence>